<proteinExistence type="predicted"/>
<feature type="disulfide bond" evidence="3">
    <location>
        <begin position="1461"/>
        <end position="1488"/>
    </location>
</feature>
<feature type="domain" description="CUB" evidence="4">
    <location>
        <begin position="1592"/>
        <end position="1713"/>
    </location>
</feature>
<feature type="domain" description="CUB" evidence="4">
    <location>
        <begin position="781"/>
        <end position="908"/>
    </location>
</feature>
<reference evidence="6" key="1">
    <citation type="submission" date="2010-08" db="EMBL/GenBank/DDBJ databases">
        <authorList>
            <consortium name="Caenorhabditis japonica Sequencing Consortium"/>
            <person name="Wilson R.K."/>
        </authorList>
    </citation>
    <scope>NUCLEOTIDE SEQUENCE [LARGE SCALE GENOMIC DNA]</scope>
    <source>
        <strain evidence="6">DF5081</strain>
    </source>
</reference>
<dbReference type="InterPro" id="IPR000859">
    <property type="entry name" value="CUB_dom"/>
</dbReference>
<dbReference type="PANTHER" id="PTHR24251">
    <property type="entry name" value="OVOCHYMASE-RELATED"/>
    <property type="match status" value="1"/>
</dbReference>
<dbReference type="PROSITE" id="PS01180">
    <property type="entry name" value="CUB"/>
    <property type="match status" value="14"/>
</dbReference>
<dbReference type="SUPFAM" id="SSF49854">
    <property type="entry name" value="Spermadhesin, CUB domain"/>
    <property type="match status" value="16"/>
</dbReference>
<name>A0A8R1DSL6_CAEJA</name>
<evidence type="ECO:0000313" key="5">
    <source>
        <dbReference type="EnsemblMetazoa" id="CJA10749c.1"/>
    </source>
</evidence>
<evidence type="ECO:0000256" key="1">
    <source>
        <dbReference type="ARBA" id="ARBA00022737"/>
    </source>
</evidence>
<feature type="domain" description="CUB" evidence="4">
    <location>
        <begin position="1333"/>
        <end position="1460"/>
    </location>
</feature>
<feature type="domain" description="CUB" evidence="4">
    <location>
        <begin position="912"/>
        <end position="980"/>
    </location>
</feature>
<feature type="domain" description="CUB" evidence="4">
    <location>
        <begin position="1990"/>
        <end position="2106"/>
    </location>
</feature>
<dbReference type="SMART" id="SM00042">
    <property type="entry name" value="CUB"/>
    <property type="match status" value="14"/>
</dbReference>
<feature type="domain" description="CUB" evidence="4">
    <location>
        <begin position="1720"/>
        <end position="1846"/>
    </location>
</feature>
<reference evidence="5" key="2">
    <citation type="submission" date="2022-06" db="UniProtKB">
        <authorList>
            <consortium name="EnsemblMetazoa"/>
        </authorList>
    </citation>
    <scope>IDENTIFICATION</scope>
    <source>
        <strain evidence="5">DF5081</strain>
    </source>
</reference>
<dbReference type="CDD" id="cd00041">
    <property type="entry name" value="CUB"/>
    <property type="match status" value="11"/>
</dbReference>
<evidence type="ECO:0000259" key="4">
    <source>
        <dbReference type="PROSITE" id="PS01180"/>
    </source>
</evidence>
<evidence type="ECO:0000256" key="2">
    <source>
        <dbReference type="ARBA" id="ARBA00023157"/>
    </source>
</evidence>
<feature type="domain" description="CUB" evidence="4">
    <location>
        <begin position="152"/>
        <end position="274"/>
    </location>
</feature>
<accession>A0A8R1DSL6</accession>
<dbReference type="Gene3D" id="2.60.120.290">
    <property type="entry name" value="Spermadhesin, CUB domain"/>
    <property type="match status" value="15"/>
</dbReference>
<feature type="domain" description="CUB" evidence="4">
    <location>
        <begin position="1461"/>
        <end position="1590"/>
    </location>
</feature>
<dbReference type="FunFam" id="2.60.120.290:FF:000005">
    <property type="entry name" value="Procollagen C-endopeptidase enhancer 1"/>
    <property type="match status" value="1"/>
</dbReference>
<keyword evidence="1" id="KW-0677">Repeat</keyword>
<sequence>MYSSESLVVFEGASNMVGQKSGGEAKQFNGIRLSIRPKCGGVVYAESKPQILSLFHEGEDVCNVTIKKRDPEDSEIYIRLEEYTKINESAQHSIDDKIDIYVGGELKYTEMLKATDTTMQEYSSEEDMMLSVQHAEAPHSAIIVYSTDEKNCGGEVRHQQGTIFAPTRRLDKPFDCGWTISNNPGNTVTVSIITHNLPSTPNCTDSYIEIRANNSSGKLLKRQCDAASIDSTIFEDQSLYVFLRYRPSDDDSDDDPEDVPQTNKVLFMAKYEKVAGGNPKNQYVSNPIIDGTELITWALDVTDQNAGILVQFSELYLLNPTSYLRFSKAGENDDVADTGYEEVSGVMIPAEKFFDTYIIRVYAKLEKTDKFSFTWNPVPLNYQNLTMAKAKAKKVYDCGGTLTPSYDWDYITNPLPAGQSFGYEENLHCRWVIQRPMFTGIELKFEYLDLENTENCAYDFITFRLQFDSMPDDDGDVDFTSVSKHCALARSNNTFMFSVNRALHIHFVTDRSRHGVGFKLKYRLSCNAFEHIRPGIAFETHLQSPNYNTNLAPREWRCQYSLIMESNRKLFVQILDLDIEEKSPCSSTDALYIDNRFTDPLSRSSLNMTQPAKYCGKLDTNEIANFTTTRGRLFIRYSSSPGTRKGFRLVIREVMTECPSGVLHLDENTPSRSLQSPEFPQRIPNSVECEYLMAAPNGHRVMLTFDADNFDIDGTSGECDQMDYVEVRDGPSPHSMLIGRFCGNRAPSSIYSTANFLYMKLHTSEYGKSRRFVAKYEIATCGGTIIVHENTTSHVTSPLFPDPFPSPIQCEWNIRSPSTHMLEAKVEHIWLLYNQNCSMEMLSVLDGNSTAKPLLGPACITRHVPDDYVRSASRQLTVKFSSNSTATRAGRQYCNGKKCGFDLAVKLSDTKCGGTVTDIIGSLKPPGYPGQLLPHVRCVWDFQAKPGFTYRFRLNFTKAHGYRKIEPHMYFSVDKECFGDISIAEGIPPYKNSHQAQHFCKETKYYDTKTDISRVIYDDAITRDVITKLGGNAENETFYAPFTLDYVMVPATTSKGCTISVKDNGTFHFTGSKDKYGKLVESSFFFRFLCAYNIPMFFTILAFCHIRVEKPAKYGSVYLKFSNYSFTPEVDKETIMCLSWDAHVMIKSDEPVPIDKMICESTIRKNQSEMVYVNPDIDVWITQAFREQNPQEFNLTIEFQECGGVITTPNSGEITSPNFGPGQKYLPGSKCRWILEAPEGQIVKIKFVEMRITYEHECAEDSLIVGEGRQAEMNIIHKYCHRMDGEQETKLEERFKTLKSHGRYLSLLWSTNEKFEEAGWKLQYEFVNENDECGFHTKGMSGTIHTPNFGEKDYENNLECIWDVQVPLGYHVNLKYRDFDVETAANCANDRLIVSQEHSTRANSPNGDYYFLFQDEEKETPLCGIEHPKDFASESNRIRLNFTTDGKTTARGFRIDWEAACGTIYRLNHGVITSPSYPEGYPNDVMSCTYLIAPKDQNAVIALKFTEFDLSASKSQYGRSPCEEDHLQIIEASTDRVVMTLCGGQPMPTDALVFKGPIGLKFVTDKSFMWSADEAQLKRNRGFQLTYSMNKCGDNIELHEDSKLVTTITSPAFPLPYAKELDCVWNITTDSDRFLNVRFEKLDLEDFIDCTADFVELYDSPDMIGNKTMGKFCGTIKKAPQYRLLTSGPNLLIHMKTDFNVNAGGFKLIVTSTLGEKSGCGGRLTATTDWQTLTNPKDEDGNYPPALMCGWHISGPVDTQLRIRIDGVNTEKLNYPPGVKPKPECIDSLAIYDGQEYFSPLLAGDICSSETPIPKMLYTSHRHAFVTFETDRDGTGKGFNISYSLVANECGGWLRADSTMKALIYKGISQEENKEAGKERTHQRCRFMIQGLKTSPVIVNFNQFSIPSTEGDCSDSYVEIRDVGSIAECQHPACAQENHERRTIRMCGNSSQPPFISNTNTIQIIVSSPILPANKSKPVMILEYGLLDNCNRTINISKSPTGRLTSPNFPNQYSENATCVTKLETRGEKVMFVFKKFDLERKIYNECNGDYFIIEEKDDPKNKTYQKLCDTELPSTILSTGKDITTTLKTDHLLNSYGYDLSYYKVQRETDSSIEFSEIHETSGVVTNLGYPNGYNSSKSQIKFNIPSKAGDCSDSYVEIRDVGTLQECKHPACAREPNQRKITKLCGTQVPSYHISNTNFIQIIVSAEIMPAGNGTRPSFKFEYNLLDNCQRSIDTNTIKSGRLTSPNYPNIYSENSSCLTTLESKNQKILVAFSEFHLEDPNRVSNQCEYDYLQVHALIFHYPVLFCQISEPGNNGTKFCGFDLPSTFLTNGNDLNLIFKADHSLNDGGYDASYYTVISERDDRIQFAASYDLEGVVSNIGYPNGYNKSMSQVFTIRPPASHDCSFLFSDVNIGLIKNGEECTSLTEEYVEIEIFFKGQKRMARLRDCTFKDINSRELILEADTTERYVKFTFKSDSKSENDGRGVKIRWECHSIGRTYPILT</sequence>
<comment type="caution">
    <text evidence="3">Lacks conserved residue(s) required for the propagation of feature annotation.</text>
</comment>
<organism evidence="5 6">
    <name type="scientific">Caenorhabditis japonica</name>
    <dbReference type="NCBI Taxonomy" id="281687"/>
    <lineage>
        <taxon>Eukaryota</taxon>
        <taxon>Metazoa</taxon>
        <taxon>Ecdysozoa</taxon>
        <taxon>Nematoda</taxon>
        <taxon>Chromadorea</taxon>
        <taxon>Rhabditida</taxon>
        <taxon>Rhabditina</taxon>
        <taxon>Rhabditomorpha</taxon>
        <taxon>Rhabditoidea</taxon>
        <taxon>Rhabditidae</taxon>
        <taxon>Peloderinae</taxon>
        <taxon>Caenorhabditis</taxon>
    </lineage>
</organism>
<feature type="domain" description="CUB" evidence="4">
    <location>
        <begin position="1202"/>
        <end position="1327"/>
    </location>
</feature>
<dbReference type="Proteomes" id="UP000005237">
    <property type="component" value="Unassembled WGS sequence"/>
</dbReference>
<dbReference type="Pfam" id="PF00431">
    <property type="entry name" value="CUB"/>
    <property type="match status" value="12"/>
</dbReference>
<dbReference type="PANTHER" id="PTHR24251:SF51">
    <property type="entry name" value="CUBILIN-LIKE"/>
    <property type="match status" value="1"/>
</dbReference>
<feature type="domain" description="CUB" evidence="4">
    <location>
        <begin position="2231"/>
        <end position="2359"/>
    </location>
</feature>
<feature type="domain" description="CUB" evidence="4">
    <location>
        <begin position="526"/>
        <end position="654"/>
    </location>
</feature>
<feature type="domain" description="CUB" evidence="4">
    <location>
        <begin position="1850"/>
        <end position="1968"/>
    </location>
</feature>
<keyword evidence="6" id="KW-1185">Reference proteome</keyword>
<feature type="domain" description="CUB" evidence="4">
    <location>
        <begin position="398"/>
        <end position="525"/>
    </location>
</feature>
<evidence type="ECO:0000256" key="3">
    <source>
        <dbReference type="PROSITE-ProRule" id="PRU00059"/>
    </source>
</evidence>
<protein>
    <recommendedName>
        <fullName evidence="4">CUB domain-containing protein</fullName>
    </recommendedName>
</protein>
<dbReference type="InterPro" id="IPR035914">
    <property type="entry name" value="Sperma_CUB_dom_sf"/>
</dbReference>
<feature type="disulfide bond" evidence="3">
    <location>
        <begin position="1333"/>
        <end position="1360"/>
    </location>
</feature>
<keyword evidence="2 3" id="KW-1015">Disulfide bond</keyword>
<feature type="domain" description="CUB" evidence="4">
    <location>
        <begin position="658"/>
        <end position="779"/>
    </location>
</feature>
<dbReference type="EnsemblMetazoa" id="CJA10749c.1">
    <property type="protein sequence ID" value="CJA10749c.1"/>
    <property type="gene ID" value="WBGene00129953"/>
</dbReference>
<evidence type="ECO:0000313" key="6">
    <source>
        <dbReference type="Proteomes" id="UP000005237"/>
    </source>
</evidence>